<name>A0A0E9P8Y1_ANGAN</name>
<evidence type="ECO:0000313" key="1">
    <source>
        <dbReference type="EMBL" id="JAH00520.1"/>
    </source>
</evidence>
<protein>
    <submittedName>
        <fullName evidence="1">Uncharacterized protein</fullName>
    </submittedName>
</protein>
<reference evidence="1" key="2">
    <citation type="journal article" date="2015" name="Fish Shellfish Immunol.">
        <title>Early steps in the European eel (Anguilla anguilla)-Vibrio vulnificus interaction in the gills: Role of the RtxA13 toxin.</title>
        <authorList>
            <person name="Callol A."/>
            <person name="Pajuelo D."/>
            <person name="Ebbesson L."/>
            <person name="Teles M."/>
            <person name="MacKenzie S."/>
            <person name="Amaro C."/>
        </authorList>
    </citation>
    <scope>NUCLEOTIDE SEQUENCE</scope>
</reference>
<dbReference type="EMBL" id="GBXM01092838">
    <property type="protein sequence ID" value="JAH15739.1"/>
    <property type="molecule type" value="Transcribed_RNA"/>
</dbReference>
<accession>A0A0E9P8Y1</accession>
<proteinExistence type="predicted"/>
<sequence length="43" mass="4797">MGTRWGAWTDLLNCPGGRERGHCCPPKALSGDSLSVVKRQHRY</sequence>
<dbReference type="AlphaFoldDB" id="A0A0E9P8Y1"/>
<organism evidence="1">
    <name type="scientific">Anguilla anguilla</name>
    <name type="common">European freshwater eel</name>
    <name type="synonym">Muraena anguilla</name>
    <dbReference type="NCBI Taxonomy" id="7936"/>
    <lineage>
        <taxon>Eukaryota</taxon>
        <taxon>Metazoa</taxon>
        <taxon>Chordata</taxon>
        <taxon>Craniata</taxon>
        <taxon>Vertebrata</taxon>
        <taxon>Euteleostomi</taxon>
        <taxon>Actinopterygii</taxon>
        <taxon>Neopterygii</taxon>
        <taxon>Teleostei</taxon>
        <taxon>Anguilliformes</taxon>
        <taxon>Anguillidae</taxon>
        <taxon>Anguilla</taxon>
    </lineage>
</organism>
<reference evidence="1" key="1">
    <citation type="submission" date="2014-11" db="EMBL/GenBank/DDBJ databases">
        <authorList>
            <person name="Amaro Gonzalez C."/>
        </authorList>
    </citation>
    <scope>NUCLEOTIDE SEQUENCE</scope>
</reference>
<dbReference type="EMBL" id="GBXM01108057">
    <property type="protein sequence ID" value="JAH00520.1"/>
    <property type="molecule type" value="Transcribed_RNA"/>
</dbReference>